<evidence type="ECO:0000313" key="9">
    <source>
        <dbReference type="EMBL" id="MFD2600462.1"/>
    </source>
</evidence>
<dbReference type="Gene3D" id="3.30.460.20">
    <property type="entry name" value="CorA soluble domain-like"/>
    <property type="match status" value="1"/>
</dbReference>
<evidence type="ECO:0000256" key="6">
    <source>
        <dbReference type="ARBA" id="ARBA00022989"/>
    </source>
</evidence>
<dbReference type="SUPFAM" id="SSF144083">
    <property type="entry name" value="Magnesium transport protein CorA, transmembrane region"/>
    <property type="match status" value="1"/>
</dbReference>
<gene>
    <name evidence="9" type="ORF">ACFSR3_00210</name>
</gene>
<evidence type="ECO:0000256" key="8">
    <source>
        <dbReference type="SAM" id="Phobius"/>
    </source>
</evidence>
<dbReference type="Pfam" id="PF01544">
    <property type="entry name" value="CorA"/>
    <property type="match status" value="1"/>
</dbReference>
<comment type="subcellular location">
    <subcellularLocation>
        <location evidence="1">Cell membrane</location>
        <topology evidence="1">Multi-pass membrane protein</topology>
    </subcellularLocation>
</comment>
<evidence type="ECO:0000256" key="2">
    <source>
        <dbReference type="ARBA" id="ARBA00009765"/>
    </source>
</evidence>
<organism evidence="9 10">
    <name type="scientific">Flavobacterium suzhouense</name>
    <dbReference type="NCBI Taxonomy" id="1529638"/>
    <lineage>
        <taxon>Bacteria</taxon>
        <taxon>Pseudomonadati</taxon>
        <taxon>Bacteroidota</taxon>
        <taxon>Flavobacteriia</taxon>
        <taxon>Flavobacteriales</taxon>
        <taxon>Flavobacteriaceae</taxon>
        <taxon>Flavobacterium</taxon>
    </lineage>
</organism>
<keyword evidence="5 8" id="KW-0812">Transmembrane</keyword>
<keyword evidence="4" id="KW-1003">Cell membrane</keyword>
<name>A0ABW5NN38_9FLAO</name>
<comment type="caution">
    <text evidence="9">The sequence shown here is derived from an EMBL/GenBank/DDBJ whole genome shotgun (WGS) entry which is preliminary data.</text>
</comment>
<protein>
    <submittedName>
        <fullName evidence="9">CorA family divalent cation transporter</fullName>
    </submittedName>
</protein>
<dbReference type="InterPro" id="IPR045861">
    <property type="entry name" value="CorA_cytoplasmic_dom"/>
</dbReference>
<evidence type="ECO:0000256" key="3">
    <source>
        <dbReference type="ARBA" id="ARBA00022448"/>
    </source>
</evidence>
<dbReference type="RefSeq" id="WP_379819173.1">
    <property type="nucleotide sequence ID" value="NZ_JBHUMD010000001.1"/>
</dbReference>
<dbReference type="Gene3D" id="1.20.58.340">
    <property type="entry name" value="Magnesium transport protein CorA, transmembrane region"/>
    <property type="match status" value="2"/>
</dbReference>
<evidence type="ECO:0000256" key="1">
    <source>
        <dbReference type="ARBA" id="ARBA00004651"/>
    </source>
</evidence>
<dbReference type="SUPFAM" id="SSF143865">
    <property type="entry name" value="CorA soluble domain-like"/>
    <property type="match status" value="1"/>
</dbReference>
<dbReference type="EMBL" id="JBHUMD010000001">
    <property type="protein sequence ID" value="MFD2600462.1"/>
    <property type="molecule type" value="Genomic_DNA"/>
</dbReference>
<accession>A0ABW5NN38</accession>
<proteinExistence type="inferred from homology"/>
<comment type="similarity">
    <text evidence="2">Belongs to the CorA metal ion transporter (MIT) (TC 1.A.35) family.</text>
</comment>
<feature type="transmembrane region" description="Helical" evidence="8">
    <location>
        <begin position="277"/>
        <end position="297"/>
    </location>
</feature>
<evidence type="ECO:0000313" key="10">
    <source>
        <dbReference type="Proteomes" id="UP001597480"/>
    </source>
</evidence>
<reference evidence="10" key="1">
    <citation type="journal article" date="2019" name="Int. J. Syst. Evol. Microbiol.">
        <title>The Global Catalogue of Microorganisms (GCM) 10K type strain sequencing project: providing services to taxonomists for standard genome sequencing and annotation.</title>
        <authorList>
            <consortium name="The Broad Institute Genomics Platform"/>
            <consortium name="The Broad Institute Genome Sequencing Center for Infectious Disease"/>
            <person name="Wu L."/>
            <person name="Ma J."/>
        </authorList>
    </citation>
    <scope>NUCLEOTIDE SEQUENCE [LARGE SCALE GENOMIC DNA]</scope>
    <source>
        <strain evidence="10">KCTC 42107</strain>
    </source>
</reference>
<keyword evidence="3" id="KW-0813">Transport</keyword>
<dbReference type="PANTHER" id="PTHR46494:SF1">
    <property type="entry name" value="CORA FAMILY METAL ION TRANSPORTER (EUROFUNG)"/>
    <property type="match status" value="1"/>
</dbReference>
<dbReference type="CDD" id="cd12832">
    <property type="entry name" value="TmCorA-like_u3"/>
    <property type="match status" value="1"/>
</dbReference>
<dbReference type="Proteomes" id="UP001597480">
    <property type="component" value="Unassembled WGS sequence"/>
</dbReference>
<feature type="transmembrane region" description="Helical" evidence="8">
    <location>
        <begin position="245"/>
        <end position="265"/>
    </location>
</feature>
<dbReference type="PANTHER" id="PTHR46494">
    <property type="entry name" value="CORA FAMILY METAL ION TRANSPORTER (EUROFUNG)"/>
    <property type="match status" value="1"/>
</dbReference>
<keyword evidence="10" id="KW-1185">Reference proteome</keyword>
<evidence type="ECO:0000256" key="4">
    <source>
        <dbReference type="ARBA" id="ARBA00022475"/>
    </source>
</evidence>
<keyword evidence="7 8" id="KW-0472">Membrane</keyword>
<dbReference type="InterPro" id="IPR045863">
    <property type="entry name" value="CorA_TM1_TM2"/>
</dbReference>
<evidence type="ECO:0000256" key="7">
    <source>
        <dbReference type="ARBA" id="ARBA00023136"/>
    </source>
</evidence>
<dbReference type="InterPro" id="IPR002523">
    <property type="entry name" value="MgTranspt_CorA/ZnTranspt_ZntB"/>
</dbReference>
<evidence type="ECO:0000256" key="5">
    <source>
        <dbReference type="ARBA" id="ARBA00022692"/>
    </source>
</evidence>
<keyword evidence="6 8" id="KW-1133">Transmembrane helix</keyword>
<sequence length="303" mass="35348">MPTTSCRINDTDIDWIDISDPSKDELIEVSKRYSLNRYTLRDSLDPDHLPKYEEHNDTHFIIVRILKDIDSESRNQQTIQSLSSKIALFFNKNFIISIHRNEQSIIHDIKAGFVDTGKITSTTGVAIRILRDVLHSYEQPAIKLSDEIDFFESKLFLKKNTPSDMIEDIYYVKNKAGLYKKLLVLSNEVINSLITEGEDRPALRDVRDLHTKLMLLYDQILEDANNLLNIYLSLSARKTNDVMKILTVFSVFFMPLTFIVGVYGMNFKFMPELEYKWGYPLSIASMVIISVIIYIWFKRKKWL</sequence>